<reference evidence="1 2" key="1">
    <citation type="journal article" date="2018" name="Sci. Rep.">
        <title>Comparative analysis of the Pocillopora damicornis genome highlights role of immune system in coral evolution.</title>
        <authorList>
            <person name="Cunning R."/>
            <person name="Bay R.A."/>
            <person name="Gillette P."/>
            <person name="Baker A.C."/>
            <person name="Traylor-Knowles N."/>
        </authorList>
    </citation>
    <scope>NUCLEOTIDE SEQUENCE [LARGE SCALE GENOMIC DNA]</scope>
    <source>
        <strain evidence="1">RSMAS</strain>
        <tissue evidence="1">Whole animal</tissue>
    </source>
</reference>
<gene>
    <name evidence="1" type="ORF">pdam_00017566</name>
</gene>
<dbReference type="AlphaFoldDB" id="A0A3M6TRG5"/>
<evidence type="ECO:0000313" key="2">
    <source>
        <dbReference type="Proteomes" id="UP000275408"/>
    </source>
</evidence>
<dbReference type="EMBL" id="RCHS01003083">
    <property type="protein sequence ID" value="RMX43970.1"/>
    <property type="molecule type" value="Genomic_DNA"/>
</dbReference>
<protein>
    <submittedName>
        <fullName evidence="1">Uncharacterized protein</fullName>
    </submittedName>
</protein>
<sequence length="70" mass="7693">MSATSTITTQIHFTNSSVMDSLNPGRTEAFDKLKLLLTKKMLLNDIKKLSSDAQTSCLKGFHATLNYLAS</sequence>
<organism evidence="1 2">
    <name type="scientific">Pocillopora damicornis</name>
    <name type="common">Cauliflower coral</name>
    <name type="synonym">Millepora damicornis</name>
    <dbReference type="NCBI Taxonomy" id="46731"/>
    <lineage>
        <taxon>Eukaryota</taxon>
        <taxon>Metazoa</taxon>
        <taxon>Cnidaria</taxon>
        <taxon>Anthozoa</taxon>
        <taxon>Hexacorallia</taxon>
        <taxon>Scleractinia</taxon>
        <taxon>Astrocoeniina</taxon>
        <taxon>Pocilloporidae</taxon>
        <taxon>Pocillopora</taxon>
    </lineage>
</organism>
<comment type="caution">
    <text evidence="1">The sequence shown here is derived from an EMBL/GenBank/DDBJ whole genome shotgun (WGS) entry which is preliminary data.</text>
</comment>
<dbReference type="Proteomes" id="UP000275408">
    <property type="component" value="Unassembled WGS sequence"/>
</dbReference>
<proteinExistence type="predicted"/>
<accession>A0A3M6TRG5</accession>
<evidence type="ECO:0000313" key="1">
    <source>
        <dbReference type="EMBL" id="RMX43970.1"/>
    </source>
</evidence>
<name>A0A3M6TRG5_POCDA</name>
<keyword evidence="2" id="KW-1185">Reference proteome</keyword>